<feature type="compositionally biased region" description="Low complexity" evidence="1">
    <location>
        <begin position="876"/>
        <end position="892"/>
    </location>
</feature>
<proteinExistence type="predicted"/>
<sequence length="1007" mass="110163">MTLGKRVAEPPQNSYQPRDTSQLSRQATTGKMRKGKQSKKAMADREEHQREEIRFNLAYSFRDTRSGASARRRQAGGREDGGKIKFLEVAEPNVLTHRLDTSDYPPPPAYEVATSPALSSLASSALASSTFVARVHMHSEHPSFENRTSSSGSTQPAATHGNVIPHADAVTSALQATPGTTPTLSPLTIPVPMPSPRPTGSCTFPMPVQQRALLDDDESSSVEFVDIDPPQRWEMDRQRGIPLQERATRHHQLIVEPHVSAGSQRSRLFSQAPKRSPTSQARFANSRLSLRIPEDQDPYSDDRTQAESVISSPITPKHKLPIQSFPLSPSRIFHRSQSPQPSSSVISLLRNPSPFFKSTPSLLNLSSPSTIHSGHGDHPLSRKLFQRKQKGREQLEDWEVLDRTESSHSSLEESPVRTRTPSLAPASSSAFVETWPYPDVFTEETQVSTANRHPYRPSVQTTPPAEERPQRPASPPFVNRHVRRRTSSSMRSDHTCPSSAPVSPISSYSASLFSSSSLSLATVGRTLPSFSQQDLAICEEPERSCSPTRGIALRDSPSLSTLSLSQPSAGKALTSFSQMNLATHQAQHDHVRSHSTPRAVTPLELPKTPRAQTRVSPVSASEVTYVDYNVTPPTPISPAPINNCLPTRSATERVSRRRTTARREEILVHRGRSLSRDLEMRSAPAYSMIFPSGPPTPPPESHTPLFKSHTPPPESHTPPLEEEDEEDEESHTPPYSPTPTTPRRHYAGRPLPQTPLASPSLTWLVGRTPGPPTSASSTVLYHPRAIPQSPHVPEGLLIDLNDDSLDEGSSSIGSHTPPIHSRTPPLPNRTPPLPDNTPMIPDRTPPARTPTPLPIDYLEDDIDSDSLTVGSSSPRGPLTPTSTISPSSSGFSFTPSMRTITPPPPEFITDVVGGLEDDHAQDDDGSDYDALLLISDFIGPATLRGNPDSLENCLVGRVELERRRVTSDGRVKMKLSLLGVTVQKCAICVSQFKSGDYGVLGRKCRHT</sequence>
<comment type="caution">
    <text evidence="2">The sequence shown here is derived from an EMBL/GenBank/DDBJ whole genome shotgun (WGS) entry which is preliminary data.</text>
</comment>
<feature type="compositionally biased region" description="Acidic residues" evidence="1">
    <location>
        <begin position="720"/>
        <end position="729"/>
    </location>
</feature>
<dbReference type="EMBL" id="LVVM01000662">
    <property type="protein sequence ID" value="OJA20236.1"/>
    <property type="molecule type" value="Genomic_DNA"/>
</dbReference>
<reference evidence="2 3" key="1">
    <citation type="submission" date="2016-03" db="EMBL/GenBank/DDBJ databases">
        <title>Comparative genomics of the ectomycorrhizal sister species Rhizopogon vinicolor and Rhizopogon vesiculosus (Basidiomycota: Boletales) reveals a divergence of the mating type B locus.</title>
        <authorList>
            <person name="Mujic A.B."/>
            <person name="Kuo A."/>
            <person name="Tritt A."/>
            <person name="Lipzen A."/>
            <person name="Chen C."/>
            <person name="Johnson J."/>
            <person name="Sharma A."/>
            <person name="Barry K."/>
            <person name="Grigoriev I.V."/>
            <person name="Spatafora J.W."/>
        </authorList>
    </citation>
    <scope>NUCLEOTIDE SEQUENCE [LARGE SCALE GENOMIC DNA]</scope>
    <source>
        <strain evidence="2 3">AM-OR11-056</strain>
    </source>
</reference>
<feature type="region of interest" description="Disordered" evidence="1">
    <location>
        <begin position="256"/>
        <end position="323"/>
    </location>
</feature>
<evidence type="ECO:0000256" key="1">
    <source>
        <dbReference type="SAM" id="MobiDB-lite"/>
    </source>
</evidence>
<protein>
    <submittedName>
        <fullName evidence="2">Uncharacterized protein</fullName>
    </submittedName>
</protein>
<feature type="compositionally biased region" description="Polar residues" evidence="1">
    <location>
        <begin position="417"/>
        <end position="428"/>
    </location>
</feature>
<gene>
    <name evidence="2" type="ORF">AZE42_02691</name>
</gene>
<feature type="region of interest" description="Disordered" evidence="1">
    <location>
        <begin position="140"/>
        <end position="161"/>
    </location>
</feature>
<feature type="region of interest" description="Disordered" evidence="1">
    <location>
        <begin position="686"/>
        <end position="779"/>
    </location>
</feature>
<feature type="compositionally biased region" description="Basic and acidic residues" evidence="1">
    <location>
        <begin position="41"/>
        <end position="51"/>
    </location>
</feature>
<dbReference type="STRING" id="180088.A0A1J8R8L5"/>
<organism evidence="2 3">
    <name type="scientific">Rhizopogon vesiculosus</name>
    <dbReference type="NCBI Taxonomy" id="180088"/>
    <lineage>
        <taxon>Eukaryota</taxon>
        <taxon>Fungi</taxon>
        <taxon>Dikarya</taxon>
        <taxon>Basidiomycota</taxon>
        <taxon>Agaricomycotina</taxon>
        <taxon>Agaricomycetes</taxon>
        <taxon>Agaricomycetidae</taxon>
        <taxon>Boletales</taxon>
        <taxon>Suillineae</taxon>
        <taxon>Rhizopogonaceae</taxon>
        <taxon>Rhizopogon</taxon>
    </lineage>
</organism>
<accession>A0A1J8R8L5</accession>
<feature type="region of interest" description="Disordered" evidence="1">
    <location>
        <begin position="792"/>
        <end position="892"/>
    </location>
</feature>
<feature type="compositionally biased region" description="Pro residues" evidence="1">
    <location>
        <begin position="692"/>
        <end position="701"/>
    </location>
</feature>
<feature type="compositionally biased region" description="Pro residues" evidence="1">
    <location>
        <begin position="824"/>
        <end position="835"/>
    </location>
</feature>
<feature type="region of interest" description="Disordered" evidence="1">
    <location>
        <begin position="176"/>
        <end position="204"/>
    </location>
</feature>
<keyword evidence="3" id="KW-1185">Reference proteome</keyword>
<evidence type="ECO:0000313" key="2">
    <source>
        <dbReference type="EMBL" id="OJA20236.1"/>
    </source>
</evidence>
<feature type="compositionally biased region" description="Polar residues" evidence="1">
    <location>
        <begin position="11"/>
        <end position="29"/>
    </location>
</feature>
<feature type="region of interest" description="Disordered" evidence="1">
    <location>
        <begin position="1"/>
        <end position="51"/>
    </location>
</feature>
<dbReference type="AlphaFoldDB" id="A0A1J8R8L5"/>
<feature type="compositionally biased region" description="Polar residues" evidence="1">
    <location>
        <begin position="276"/>
        <end position="288"/>
    </location>
</feature>
<evidence type="ECO:0000313" key="3">
    <source>
        <dbReference type="Proteomes" id="UP000183567"/>
    </source>
</evidence>
<name>A0A1J8R8L5_9AGAM</name>
<feature type="compositionally biased region" description="Polar residues" evidence="1">
    <location>
        <begin position="865"/>
        <end position="874"/>
    </location>
</feature>
<feature type="compositionally biased region" description="Polar residues" evidence="1">
    <location>
        <begin position="145"/>
        <end position="157"/>
    </location>
</feature>
<feature type="compositionally biased region" description="Low complexity" evidence="1">
    <location>
        <begin position="177"/>
        <end position="188"/>
    </location>
</feature>
<feature type="compositionally biased region" description="Pro residues" evidence="1">
    <location>
        <begin position="843"/>
        <end position="853"/>
    </location>
</feature>
<feature type="region of interest" description="Disordered" evidence="1">
    <location>
        <begin position="446"/>
        <end position="501"/>
    </location>
</feature>
<feature type="region of interest" description="Disordered" evidence="1">
    <location>
        <begin position="396"/>
        <end position="428"/>
    </location>
</feature>
<feature type="region of interest" description="Disordered" evidence="1">
    <location>
        <begin position="639"/>
        <end position="662"/>
    </location>
</feature>
<dbReference type="OrthoDB" id="2663365at2759"/>
<dbReference type="Proteomes" id="UP000183567">
    <property type="component" value="Unassembled WGS sequence"/>
</dbReference>
<feature type="compositionally biased region" description="Basic and acidic residues" evidence="1">
    <location>
        <begin position="396"/>
        <end position="416"/>
    </location>
</feature>